<evidence type="ECO:0000259" key="1">
    <source>
        <dbReference type="SMART" id="SM00014"/>
    </source>
</evidence>
<name>A0A4S8RR32_9FLAO</name>
<dbReference type="EMBL" id="SNTZ01000001">
    <property type="protein sequence ID" value="THV61158.1"/>
    <property type="molecule type" value="Genomic_DNA"/>
</dbReference>
<feature type="domain" description="Phosphatidic acid phosphatase type 2/haloperoxidase" evidence="1">
    <location>
        <begin position="109"/>
        <end position="212"/>
    </location>
</feature>
<dbReference type="PANTHER" id="PTHR14969">
    <property type="entry name" value="SPHINGOSINE-1-PHOSPHATE PHOSPHOHYDROLASE"/>
    <property type="match status" value="1"/>
</dbReference>
<dbReference type="SUPFAM" id="SSF48317">
    <property type="entry name" value="Acid phosphatase/Vanadium-dependent haloperoxidase"/>
    <property type="match status" value="1"/>
</dbReference>
<dbReference type="InterPro" id="IPR000326">
    <property type="entry name" value="PAP2/HPO"/>
</dbReference>
<dbReference type="CDD" id="cd03394">
    <property type="entry name" value="PAP2_like_5"/>
    <property type="match status" value="1"/>
</dbReference>
<sequence length="250" mass="27936">MTDFIKLAVLFCLFCPNLFAQRIQPDSLEQNIDSEFNYKKLIIPTALISYGFIGLESEGIKRFNMQMRSEMNAIRKRGTYIDDYTQYVPMVSVYALNAIGVKGKSNFKDRTIALGTAYVIMGATVQGLKRLTAIQRPDGTAYNAFPSGHTATAFMAAEFLNQEFKEVSIWYGISGYVVAASTGFLRMYNNRHWFTDVVTGAGIGILSTKLAYKIAPFVKKMVFGDKDFFRGIKIDFHGGETFGVVLSASF</sequence>
<reference evidence="2 3" key="1">
    <citation type="submission" date="2019-03" db="EMBL/GenBank/DDBJ databases">
        <title>Muricauda SCR12 sp.nov, a marine bacterium isolated from Pacific Ocean:the Okinawa trough.</title>
        <authorList>
            <person name="Liu L."/>
        </authorList>
    </citation>
    <scope>NUCLEOTIDE SEQUENCE [LARGE SCALE GENOMIC DNA]</scope>
    <source>
        <strain evidence="2 3">SCR12</strain>
    </source>
</reference>
<dbReference type="RefSeq" id="WP_136564943.1">
    <property type="nucleotide sequence ID" value="NZ_SNTZ01000001.1"/>
</dbReference>
<dbReference type="InterPro" id="IPR036938">
    <property type="entry name" value="PAP2/HPO_sf"/>
</dbReference>
<accession>A0A4S8RR32</accession>
<dbReference type="Pfam" id="PF01569">
    <property type="entry name" value="PAP2"/>
    <property type="match status" value="1"/>
</dbReference>
<dbReference type="SMART" id="SM00014">
    <property type="entry name" value="acidPPc"/>
    <property type="match status" value="1"/>
</dbReference>
<comment type="caution">
    <text evidence="2">The sequence shown here is derived from an EMBL/GenBank/DDBJ whole genome shotgun (WGS) entry which is preliminary data.</text>
</comment>
<dbReference type="PANTHER" id="PTHR14969:SF13">
    <property type="entry name" value="AT30094P"/>
    <property type="match status" value="1"/>
</dbReference>
<dbReference type="AlphaFoldDB" id="A0A4S8RR32"/>
<keyword evidence="3" id="KW-1185">Reference proteome</keyword>
<protein>
    <submittedName>
        <fullName evidence="2">Phosphatase PAP2 family protein</fullName>
    </submittedName>
</protein>
<dbReference type="Proteomes" id="UP000310406">
    <property type="component" value="Unassembled WGS sequence"/>
</dbReference>
<dbReference type="OrthoDB" id="9773582at2"/>
<dbReference type="Gene3D" id="1.20.144.10">
    <property type="entry name" value="Phosphatidic acid phosphatase type 2/haloperoxidase"/>
    <property type="match status" value="1"/>
</dbReference>
<evidence type="ECO:0000313" key="3">
    <source>
        <dbReference type="Proteomes" id="UP000310406"/>
    </source>
</evidence>
<organism evidence="2 3">
    <name type="scientific">Flagellimonas alvinocaridis</name>
    <dbReference type="NCBI Taxonomy" id="2530200"/>
    <lineage>
        <taxon>Bacteria</taxon>
        <taxon>Pseudomonadati</taxon>
        <taxon>Bacteroidota</taxon>
        <taxon>Flavobacteriia</taxon>
        <taxon>Flavobacteriales</taxon>
        <taxon>Flavobacteriaceae</taxon>
        <taxon>Flagellimonas</taxon>
    </lineage>
</organism>
<evidence type="ECO:0000313" key="2">
    <source>
        <dbReference type="EMBL" id="THV61158.1"/>
    </source>
</evidence>
<proteinExistence type="predicted"/>
<gene>
    <name evidence="2" type="ORF">EZV76_02180</name>
</gene>